<dbReference type="EMBL" id="BRZM01005833">
    <property type="protein sequence ID" value="GLD66141.1"/>
    <property type="molecule type" value="Genomic_DNA"/>
</dbReference>
<organism evidence="3 4">
    <name type="scientific">Lates japonicus</name>
    <name type="common">Japanese lates</name>
    <dbReference type="NCBI Taxonomy" id="270547"/>
    <lineage>
        <taxon>Eukaryota</taxon>
        <taxon>Metazoa</taxon>
        <taxon>Chordata</taxon>
        <taxon>Craniata</taxon>
        <taxon>Vertebrata</taxon>
        <taxon>Euteleostomi</taxon>
        <taxon>Actinopterygii</taxon>
        <taxon>Neopterygii</taxon>
        <taxon>Teleostei</taxon>
        <taxon>Neoteleostei</taxon>
        <taxon>Acanthomorphata</taxon>
        <taxon>Carangaria</taxon>
        <taxon>Carangaria incertae sedis</taxon>
        <taxon>Centropomidae</taxon>
        <taxon>Lates</taxon>
    </lineage>
</organism>
<feature type="compositionally biased region" description="Basic and acidic residues" evidence="1">
    <location>
        <begin position="39"/>
        <end position="56"/>
    </location>
</feature>
<dbReference type="Proteomes" id="UP001279410">
    <property type="component" value="Unassembled WGS sequence"/>
</dbReference>
<evidence type="ECO:0000256" key="1">
    <source>
        <dbReference type="SAM" id="MobiDB-lite"/>
    </source>
</evidence>
<feature type="region of interest" description="Disordered" evidence="1">
    <location>
        <begin position="35"/>
        <end position="56"/>
    </location>
</feature>
<evidence type="ECO:0000313" key="4">
    <source>
        <dbReference type="Proteomes" id="UP001279410"/>
    </source>
</evidence>
<sequence>MKCYQFCFLRLTQVSASVLIFLCTNAIGICTTTPAGVSPRDKPSRRREEDTSRPDCTCRRKTSSRSACCHPSAAKARCHGDEADINAKKEDMMFHKIYIQKHDNVRRSRCFSGCGGNGGGDSETRLQQRSPVRGVTQIGYHGVMRQWNNQSERHCLPV</sequence>
<evidence type="ECO:0000259" key="2">
    <source>
        <dbReference type="Pfam" id="PF16214"/>
    </source>
</evidence>
<feature type="domain" description="Adenylate cyclase N-terminal" evidence="2">
    <location>
        <begin position="11"/>
        <end position="95"/>
    </location>
</feature>
<reference evidence="3" key="1">
    <citation type="submission" date="2022-08" db="EMBL/GenBank/DDBJ databases">
        <title>Genome sequencing of akame (Lates japonicus).</title>
        <authorList>
            <person name="Hashiguchi Y."/>
            <person name="Takahashi H."/>
        </authorList>
    </citation>
    <scope>NUCLEOTIDE SEQUENCE</scope>
    <source>
        <strain evidence="3">Kochi</strain>
    </source>
</reference>
<evidence type="ECO:0000313" key="3">
    <source>
        <dbReference type="EMBL" id="GLD66141.1"/>
    </source>
</evidence>
<dbReference type="InterPro" id="IPR032628">
    <property type="entry name" value="AC_N"/>
</dbReference>
<dbReference type="Pfam" id="PF16214">
    <property type="entry name" value="AC_N"/>
    <property type="match status" value="1"/>
</dbReference>
<dbReference type="AlphaFoldDB" id="A0AAD3N775"/>
<proteinExistence type="predicted"/>
<protein>
    <submittedName>
        <fullName evidence="3">Adenylate cyclase type 6-like protein</fullName>
    </submittedName>
</protein>
<keyword evidence="4" id="KW-1185">Reference proteome</keyword>
<comment type="caution">
    <text evidence="3">The sequence shown here is derived from an EMBL/GenBank/DDBJ whole genome shotgun (WGS) entry which is preliminary data.</text>
</comment>
<gene>
    <name evidence="3" type="ORF">AKAME5_002936600</name>
</gene>
<accession>A0AAD3N775</accession>
<name>A0AAD3N775_LATJO</name>